<dbReference type="EMBL" id="JADCUA010000013">
    <property type="protein sequence ID" value="KAH9835430.1"/>
    <property type="molecule type" value="Genomic_DNA"/>
</dbReference>
<dbReference type="GeneID" id="72004890"/>
<dbReference type="InterPro" id="IPR041661">
    <property type="entry name" value="ZN622/Rei1/Reh1_Znf-C2H2"/>
</dbReference>
<dbReference type="Proteomes" id="UP000814176">
    <property type="component" value="Unassembled WGS sequence"/>
</dbReference>
<feature type="region of interest" description="Disordered" evidence="8">
    <location>
        <begin position="538"/>
        <end position="566"/>
    </location>
</feature>
<dbReference type="RefSeq" id="XP_047777863.1">
    <property type="nucleotide sequence ID" value="XM_047924158.1"/>
</dbReference>
<dbReference type="InterPro" id="IPR013083">
    <property type="entry name" value="Znf_RING/FYVE/PHD"/>
</dbReference>
<evidence type="ECO:0000256" key="4">
    <source>
        <dbReference type="ARBA" id="ARBA00022771"/>
    </source>
</evidence>
<evidence type="ECO:0000259" key="10">
    <source>
        <dbReference type="PROSITE" id="PS50157"/>
    </source>
</evidence>
<gene>
    <name evidence="11" type="ORF">C8Q71DRAFT_765851</name>
</gene>
<dbReference type="PROSITE" id="PS00518">
    <property type="entry name" value="ZF_RING_1"/>
    <property type="match status" value="1"/>
</dbReference>
<dbReference type="Gene3D" id="3.30.40.10">
    <property type="entry name" value="Zinc/RING finger domain, C3HC4 (zinc finger)"/>
    <property type="match status" value="1"/>
</dbReference>
<accession>A0ABQ8KD65</accession>
<feature type="domain" description="C2H2-type" evidence="10">
    <location>
        <begin position="4"/>
        <end position="33"/>
    </location>
</feature>
<reference evidence="11 12" key="1">
    <citation type="journal article" date="2021" name="Environ. Microbiol.">
        <title>Gene family expansions and transcriptome signatures uncover fungal adaptations to wood decay.</title>
        <authorList>
            <person name="Hage H."/>
            <person name="Miyauchi S."/>
            <person name="Viragh M."/>
            <person name="Drula E."/>
            <person name="Min B."/>
            <person name="Chaduli D."/>
            <person name="Navarro D."/>
            <person name="Favel A."/>
            <person name="Norest M."/>
            <person name="Lesage-Meessen L."/>
            <person name="Balint B."/>
            <person name="Merenyi Z."/>
            <person name="de Eugenio L."/>
            <person name="Morin E."/>
            <person name="Martinez A.T."/>
            <person name="Baldrian P."/>
            <person name="Stursova M."/>
            <person name="Martinez M.J."/>
            <person name="Novotny C."/>
            <person name="Magnuson J.K."/>
            <person name="Spatafora J.W."/>
            <person name="Maurice S."/>
            <person name="Pangilinan J."/>
            <person name="Andreopoulos W."/>
            <person name="LaButti K."/>
            <person name="Hundley H."/>
            <person name="Na H."/>
            <person name="Kuo A."/>
            <person name="Barry K."/>
            <person name="Lipzen A."/>
            <person name="Henrissat B."/>
            <person name="Riley R."/>
            <person name="Ahrendt S."/>
            <person name="Nagy L.G."/>
            <person name="Grigoriev I.V."/>
            <person name="Martin F."/>
            <person name="Rosso M.N."/>
        </authorList>
    </citation>
    <scope>NUCLEOTIDE SEQUENCE [LARGE SCALE GENOMIC DNA]</scope>
    <source>
        <strain evidence="11 12">CIRM-BRFM 1785</strain>
    </source>
</reference>
<dbReference type="PANTHER" id="PTHR24406">
    <property type="entry name" value="TRANSCRIPTIONAL REPRESSOR CTCFL-RELATED"/>
    <property type="match status" value="1"/>
</dbReference>
<sequence>MPVFSCPDCAKLFLDATALRAHMKAKRHGQFRLNPTTSTGTSTAKPTTKTPQKPVKCATCGLTFGSEKEIGIHYKMSPVHPSCTTCGRYFEDKTKLSLHIQTVHAEDICDCGAIVKLNGLSTHYQASVCHPKCAQCGIGFKDSASAVLAHQELNHADQYCGRCEKWFPTKPDLQQHFFMSSAHYHCLGCQIGFSTYTEYLEHMAMVHPLLASAAKKIAETQHVQKDKQKKTKYHHCGICDVTFLSKADLRQHNVDTPLHLYCCTCDNDFLDHDGYKSHMSEKHPLATSIPRPPTCPLPPNTVGTLTLEDLTQSESCGIPGKPVEAAGHSTETNNGESTSVKTGDKGAPVAQPTLSEHQVQSLSFAVADELQVHASEAYVENDTDSTISLGSLHMVSSTSIEEEISPTEQSRAGAHSQPHLEEVGPAAIDNAVRCEASEEVEEDAFSDDFVHVNAAAGRSPDGGEQTMQSRPDSVLSYVKAIDSDSNRDHSIACPAALEDHGVPQVSAPSSTPSLSPPDATSIVKPELLDRGTRLLSESYSGAPASDACTQGLSTRPSSIRSSSIEFSSSESEAALRSALRRRRGIGLAIESESDASDTPSVRVGRSSSSARSRTAGEVSTVTASRVTTAGQSVAAPFDAAASSTSRVRSQAAGPSWHCRSCGKDPCEEPTATQCGHIFCYKCIVKEIAENLQCPVCQKLFLMKLDVTR</sequence>
<feature type="compositionally biased region" description="Low complexity" evidence="8">
    <location>
        <begin position="551"/>
        <end position="566"/>
    </location>
</feature>
<keyword evidence="3" id="KW-0677">Repeat</keyword>
<feature type="compositionally biased region" description="Low complexity" evidence="8">
    <location>
        <begin position="600"/>
        <end position="622"/>
    </location>
</feature>
<dbReference type="PROSITE" id="PS00028">
    <property type="entry name" value="ZINC_FINGER_C2H2_1"/>
    <property type="match status" value="3"/>
</dbReference>
<feature type="compositionally biased region" description="Low complexity" evidence="8">
    <location>
        <begin position="506"/>
        <end position="520"/>
    </location>
</feature>
<dbReference type="InterPro" id="IPR036236">
    <property type="entry name" value="Znf_C2H2_sf"/>
</dbReference>
<dbReference type="InterPro" id="IPR050888">
    <property type="entry name" value="ZnF_C2H2-type_TF"/>
</dbReference>
<proteinExistence type="predicted"/>
<feature type="region of interest" description="Disordered" evidence="8">
    <location>
        <begin position="313"/>
        <end position="350"/>
    </location>
</feature>
<dbReference type="PROSITE" id="PS50157">
    <property type="entry name" value="ZINC_FINGER_C2H2_2"/>
    <property type="match status" value="2"/>
</dbReference>
<evidence type="ECO:0000256" key="1">
    <source>
        <dbReference type="ARBA" id="ARBA00004123"/>
    </source>
</evidence>
<evidence type="ECO:0000259" key="9">
    <source>
        <dbReference type="PROSITE" id="PS50089"/>
    </source>
</evidence>
<dbReference type="InterPro" id="IPR001841">
    <property type="entry name" value="Znf_RING"/>
</dbReference>
<keyword evidence="4 7" id="KW-0863">Zinc-finger</keyword>
<feature type="compositionally biased region" description="Polar residues" evidence="8">
    <location>
        <begin position="329"/>
        <end position="341"/>
    </location>
</feature>
<name>A0ABQ8KD65_9APHY</name>
<evidence type="ECO:0000256" key="5">
    <source>
        <dbReference type="ARBA" id="ARBA00022833"/>
    </source>
</evidence>
<keyword evidence="2" id="KW-0479">Metal-binding</keyword>
<keyword evidence="5" id="KW-0862">Zinc</keyword>
<dbReference type="InterPro" id="IPR017907">
    <property type="entry name" value="Znf_RING_CS"/>
</dbReference>
<dbReference type="SUPFAM" id="SSF57667">
    <property type="entry name" value="beta-beta-alpha zinc fingers"/>
    <property type="match status" value="1"/>
</dbReference>
<dbReference type="Gene3D" id="3.30.160.60">
    <property type="entry name" value="Classic Zinc Finger"/>
    <property type="match status" value="2"/>
</dbReference>
<evidence type="ECO:0000313" key="11">
    <source>
        <dbReference type="EMBL" id="KAH9835430.1"/>
    </source>
</evidence>
<feature type="domain" description="RING-type" evidence="9">
    <location>
        <begin position="658"/>
        <end position="697"/>
    </location>
</feature>
<keyword evidence="12" id="KW-1185">Reference proteome</keyword>
<protein>
    <submittedName>
        <fullName evidence="11">Uncharacterized protein</fullName>
    </submittedName>
</protein>
<dbReference type="Pfam" id="PF12756">
    <property type="entry name" value="zf-C2H2_2"/>
    <property type="match status" value="1"/>
</dbReference>
<comment type="subcellular location">
    <subcellularLocation>
        <location evidence="1">Nucleus</location>
    </subcellularLocation>
</comment>
<dbReference type="SMART" id="SM00184">
    <property type="entry name" value="RING"/>
    <property type="match status" value="1"/>
</dbReference>
<feature type="region of interest" description="Disordered" evidence="8">
    <location>
        <begin position="500"/>
        <end position="520"/>
    </location>
</feature>
<dbReference type="Pfam" id="PF00097">
    <property type="entry name" value="zf-C3HC4"/>
    <property type="match status" value="1"/>
</dbReference>
<evidence type="ECO:0000256" key="7">
    <source>
        <dbReference type="PROSITE-ProRule" id="PRU00042"/>
    </source>
</evidence>
<evidence type="ECO:0000256" key="8">
    <source>
        <dbReference type="SAM" id="MobiDB-lite"/>
    </source>
</evidence>
<dbReference type="InterPro" id="IPR018957">
    <property type="entry name" value="Znf_C3HC4_RING-type"/>
</dbReference>
<dbReference type="SMART" id="SM00355">
    <property type="entry name" value="ZnF_C2H2"/>
    <property type="match status" value="8"/>
</dbReference>
<dbReference type="SUPFAM" id="SSF57850">
    <property type="entry name" value="RING/U-box"/>
    <property type="match status" value="1"/>
</dbReference>
<evidence type="ECO:0000256" key="6">
    <source>
        <dbReference type="ARBA" id="ARBA00023242"/>
    </source>
</evidence>
<organism evidence="11 12">
    <name type="scientific">Rhodofomes roseus</name>
    <dbReference type="NCBI Taxonomy" id="34475"/>
    <lineage>
        <taxon>Eukaryota</taxon>
        <taxon>Fungi</taxon>
        <taxon>Dikarya</taxon>
        <taxon>Basidiomycota</taxon>
        <taxon>Agaricomycotina</taxon>
        <taxon>Agaricomycetes</taxon>
        <taxon>Polyporales</taxon>
        <taxon>Rhodofomes</taxon>
    </lineage>
</organism>
<evidence type="ECO:0000256" key="2">
    <source>
        <dbReference type="ARBA" id="ARBA00022723"/>
    </source>
</evidence>
<comment type="caution">
    <text evidence="11">The sequence shown here is derived from an EMBL/GenBank/DDBJ whole genome shotgun (WGS) entry which is preliminary data.</text>
</comment>
<feature type="domain" description="C2H2-type" evidence="10">
    <location>
        <begin position="81"/>
        <end position="107"/>
    </location>
</feature>
<dbReference type="InterPro" id="IPR013087">
    <property type="entry name" value="Znf_C2H2_type"/>
</dbReference>
<evidence type="ECO:0000256" key="3">
    <source>
        <dbReference type="ARBA" id="ARBA00022737"/>
    </source>
</evidence>
<feature type="region of interest" description="Disordered" evidence="8">
    <location>
        <begin position="590"/>
        <end position="622"/>
    </location>
</feature>
<evidence type="ECO:0000313" key="12">
    <source>
        <dbReference type="Proteomes" id="UP000814176"/>
    </source>
</evidence>
<keyword evidence="6" id="KW-0539">Nucleus</keyword>
<dbReference type="PROSITE" id="PS50089">
    <property type="entry name" value="ZF_RING_2"/>
    <property type="match status" value="1"/>
</dbReference>